<dbReference type="KEGG" id="msj:MSSAC_2592"/>
<dbReference type="STRING" id="1434118.MSSAC_2592"/>
<accession>A0A0E3PPL2</accession>
<evidence type="ECO:0000313" key="2">
    <source>
        <dbReference type="Proteomes" id="UP000033123"/>
    </source>
</evidence>
<sequence length="42" mass="4920">MASAKMSDVLEYVHECPEEQCPEKFCRFFEGNRRRVTGPKRG</sequence>
<dbReference type="PATRIC" id="fig|1434118.4.peg.3366"/>
<evidence type="ECO:0000313" key="1">
    <source>
        <dbReference type="EMBL" id="AKB37182.1"/>
    </source>
</evidence>
<gene>
    <name evidence="1" type="ORF">MSSAC_2592</name>
</gene>
<dbReference type="EMBL" id="CP009508">
    <property type="protein sequence ID" value="AKB37182.1"/>
    <property type="molecule type" value="Genomic_DNA"/>
</dbReference>
<dbReference type="AlphaFoldDB" id="A0A0E3PPL2"/>
<reference evidence="1 2" key="1">
    <citation type="submission" date="2014-07" db="EMBL/GenBank/DDBJ databases">
        <title>Methanogenic archaea and the global carbon cycle.</title>
        <authorList>
            <person name="Henriksen J.R."/>
            <person name="Luke J."/>
            <person name="Reinhart S."/>
            <person name="Benedict M.N."/>
            <person name="Youngblut N.D."/>
            <person name="Metcalf M.E."/>
            <person name="Whitaker R.J."/>
            <person name="Metcalf W.W."/>
        </authorList>
    </citation>
    <scope>NUCLEOTIDE SEQUENCE [LARGE SCALE GENOMIC DNA]</scope>
    <source>
        <strain evidence="1 2">C2J</strain>
    </source>
</reference>
<name>A0A0E3PPL2_9EURY</name>
<proteinExistence type="predicted"/>
<organism evidence="1 2">
    <name type="scientific">Methanosarcina siciliae C2J</name>
    <dbReference type="NCBI Taxonomy" id="1434118"/>
    <lineage>
        <taxon>Archaea</taxon>
        <taxon>Methanobacteriati</taxon>
        <taxon>Methanobacteriota</taxon>
        <taxon>Stenosarchaea group</taxon>
        <taxon>Methanomicrobia</taxon>
        <taxon>Methanosarcinales</taxon>
        <taxon>Methanosarcinaceae</taxon>
        <taxon>Methanosarcina</taxon>
    </lineage>
</organism>
<dbReference type="Proteomes" id="UP000033123">
    <property type="component" value="Chromosome"/>
</dbReference>
<protein>
    <submittedName>
        <fullName evidence="1">Uncharacterized protein</fullName>
    </submittedName>
</protein>
<dbReference type="HOGENOM" id="CLU_3245422_0_0_2"/>